<organism evidence="1 2">
    <name type="scientific">Lecanicillium saksenae</name>
    <dbReference type="NCBI Taxonomy" id="468837"/>
    <lineage>
        <taxon>Eukaryota</taxon>
        <taxon>Fungi</taxon>
        <taxon>Dikarya</taxon>
        <taxon>Ascomycota</taxon>
        <taxon>Pezizomycotina</taxon>
        <taxon>Sordariomycetes</taxon>
        <taxon>Hypocreomycetidae</taxon>
        <taxon>Hypocreales</taxon>
        <taxon>Cordycipitaceae</taxon>
        <taxon>Lecanicillium</taxon>
    </lineage>
</organism>
<evidence type="ECO:0000313" key="1">
    <source>
        <dbReference type="EMBL" id="KAJ3474055.1"/>
    </source>
</evidence>
<name>A0ACC1QGE7_9HYPO</name>
<dbReference type="Proteomes" id="UP001148737">
    <property type="component" value="Unassembled WGS sequence"/>
</dbReference>
<reference evidence="1" key="1">
    <citation type="submission" date="2022-07" db="EMBL/GenBank/DDBJ databases">
        <title>Genome Sequence of Lecanicillium saksenae.</title>
        <authorList>
            <person name="Buettner E."/>
        </authorList>
    </citation>
    <scope>NUCLEOTIDE SEQUENCE</scope>
    <source>
        <strain evidence="1">VT-O1</strain>
    </source>
</reference>
<comment type="caution">
    <text evidence="1">The sequence shown here is derived from an EMBL/GenBank/DDBJ whole genome shotgun (WGS) entry which is preliminary data.</text>
</comment>
<gene>
    <name evidence="1" type="ORF">NLG97_g10013</name>
</gene>
<dbReference type="EMBL" id="JANAKD010002285">
    <property type="protein sequence ID" value="KAJ3474055.1"/>
    <property type="molecule type" value="Genomic_DNA"/>
</dbReference>
<protein>
    <submittedName>
        <fullName evidence="1">Uncharacterized protein</fullName>
    </submittedName>
</protein>
<proteinExistence type="predicted"/>
<sequence>MGADPPLLTEPMSLTRLISYVEDARPCSTDDVDLVDESPVREGCVPRSEADSQYRQAKQLQRFVRRYCTEAHDDSTATTVLEHTTWDMVSEESLQYRFYLQADDMYKPDTDFLYNERIDEDPNIWSIEDLFMHYTDWENRETLEESKPHAICHILDSTPLVGGRVRTVELKAAIFTALMCNNIRFYNHLDCFAITVMSYWNRSVRIVQGLVHFKQMKVDLRVSDTQSFPDGFRHDADSYQRFLRVLAFHCGSVGPLPR</sequence>
<keyword evidence="2" id="KW-1185">Reference proteome</keyword>
<accession>A0ACC1QGE7</accession>
<evidence type="ECO:0000313" key="2">
    <source>
        <dbReference type="Proteomes" id="UP001148737"/>
    </source>
</evidence>